<feature type="domain" description="Activator of Hsp90 ATPase homologue 1/2-like C-terminal" evidence="3">
    <location>
        <begin position="52"/>
        <end position="171"/>
    </location>
</feature>
<gene>
    <name evidence="4" type="ORF">ACFOLH_06875</name>
</gene>
<accession>A0ABV7WF15</accession>
<dbReference type="Pfam" id="PF08327">
    <property type="entry name" value="AHSA1"/>
    <property type="match status" value="1"/>
</dbReference>
<feature type="region of interest" description="Disordered" evidence="2">
    <location>
        <begin position="1"/>
        <end position="41"/>
    </location>
</feature>
<evidence type="ECO:0000256" key="2">
    <source>
        <dbReference type="SAM" id="MobiDB-lite"/>
    </source>
</evidence>
<dbReference type="Gene3D" id="3.30.530.20">
    <property type="match status" value="1"/>
</dbReference>
<name>A0ABV7WF15_9MICO</name>
<evidence type="ECO:0000313" key="5">
    <source>
        <dbReference type="Proteomes" id="UP001595685"/>
    </source>
</evidence>
<dbReference type="CDD" id="cd08899">
    <property type="entry name" value="SRPBCC_CalC_Aha1-like_6"/>
    <property type="match status" value="1"/>
</dbReference>
<feature type="compositionally biased region" description="Gly residues" evidence="2">
    <location>
        <begin position="8"/>
        <end position="29"/>
    </location>
</feature>
<evidence type="ECO:0000313" key="4">
    <source>
        <dbReference type="EMBL" id="MFC3688060.1"/>
    </source>
</evidence>
<organism evidence="4 5">
    <name type="scientific">Aquipuribacter hungaricus</name>
    <dbReference type="NCBI Taxonomy" id="545624"/>
    <lineage>
        <taxon>Bacteria</taxon>
        <taxon>Bacillati</taxon>
        <taxon>Actinomycetota</taxon>
        <taxon>Actinomycetes</taxon>
        <taxon>Micrococcales</taxon>
        <taxon>Intrasporangiaceae</taxon>
        <taxon>Aquipuribacter</taxon>
    </lineage>
</organism>
<evidence type="ECO:0000259" key="3">
    <source>
        <dbReference type="Pfam" id="PF08327"/>
    </source>
</evidence>
<protein>
    <submittedName>
        <fullName evidence="4">SRPBCC family protein</fullName>
    </submittedName>
</protein>
<reference evidence="5" key="1">
    <citation type="journal article" date="2019" name="Int. J. Syst. Evol. Microbiol.">
        <title>The Global Catalogue of Microorganisms (GCM) 10K type strain sequencing project: providing services to taxonomists for standard genome sequencing and annotation.</title>
        <authorList>
            <consortium name="The Broad Institute Genomics Platform"/>
            <consortium name="The Broad Institute Genome Sequencing Center for Infectious Disease"/>
            <person name="Wu L."/>
            <person name="Ma J."/>
        </authorList>
    </citation>
    <scope>NUCLEOTIDE SEQUENCE [LARGE SCALE GENOMIC DNA]</scope>
    <source>
        <strain evidence="5">NCAIM B.02333</strain>
    </source>
</reference>
<evidence type="ECO:0000256" key="1">
    <source>
        <dbReference type="ARBA" id="ARBA00006817"/>
    </source>
</evidence>
<dbReference type="EMBL" id="JBHRWW010000003">
    <property type="protein sequence ID" value="MFC3688060.1"/>
    <property type="molecule type" value="Genomic_DNA"/>
</dbReference>
<dbReference type="InterPro" id="IPR013538">
    <property type="entry name" value="ASHA1/2-like_C"/>
</dbReference>
<dbReference type="SUPFAM" id="SSF55961">
    <property type="entry name" value="Bet v1-like"/>
    <property type="match status" value="1"/>
</dbReference>
<dbReference type="InterPro" id="IPR023393">
    <property type="entry name" value="START-like_dom_sf"/>
</dbReference>
<comment type="similarity">
    <text evidence="1">Belongs to the AHA1 family.</text>
</comment>
<keyword evidence="5" id="KW-1185">Reference proteome</keyword>
<sequence>MTAQDGTSAGGTSGSGTSGSGTATGGAAGGTTPPPPQGEGRLLVLHRSYPDPVEDVWAALTQSDRLARWLGTWTGEGGAGGTVEFTWTGEVDAGGEVAPPATVTVHECDPPRRLVVDLPESDDQVWTLEVDLAPDGPGTALTFRQQLGAGWDGGDIEAGWSWYLDKLRAALAGEPMPAWEPPAGTSGD</sequence>
<proteinExistence type="inferred from homology"/>
<dbReference type="RefSeq" id="WP_340292974.1">
    <property type="nucleotide sequence ID" value="NZ_JBBEOI010000090.1"/>
</dbReference>
<dbReference type="Proteomes" id="UP001595685">
    <property type="component" value="Unassembled WGS sequence"/>
</dbReference>
<comment type="caution">
    <text evidence="4">The sequence shown here is derived from an EMBL/GenBank/DDBJ whole genome shotgun (WGS) entry which is preliminary data.</text>
</comment>